<name>K3WDB0_GLOUD</name>
<organism evidence="2 3">
    <name type="scientific">Globisporangium ultimum (strain ATCC 200006 / CBS 805.95 / DAOM BR144)</name>
    <name type="common">Pythium ultimum</name>
    <dbReference type="NCBI Taxonomy" id="431595"/>
    <lineage>
        <taxon>Eukaryota</taxon>
        <taxon>Sar</taxon>
        <taxon>Stramenopiles</taxon>
        <taxon>Oomycota</taxon>
        <taxon>Peronosporomycetes</taxon>
        <taxon>Pythiales</taxon>
        <taxon>Pythiaceae</taxon>
        <taxon>Globisporangium</taxon>
    </lineage>
</organism>
<proteinExistence type="predicted"/>
<feature type="region of interest" description="Disordered" evidence="1">
    <location>
        <begin position="60"/>
        <end position="93"/>
    </location>
</feature>
<reference evidence="3" key="2">
    <citation type="submission" date="2010-04" db="EMBL/GenBank/DDBJ databases">
        <authorList>
            <person name="Buell R."/>
            <person name="Hamilton J."/>
            <person name="Hostetler J."/>
        </authorList>
    </citation>
    <scope>NUCLEOTIDE SEQUENCE [LARGE SCALE GENOMIC DNA]</scope>
    <source>
        <strain evidence="3">DAOM:BR144</strain>
    </source>
</reference>
<feature type="compositionally biased region" description="Basic residues" evidence="1">
    <location>
        <begin position="65"/>
        <end position="92"/>
    </location>
</feature>
<dbReference type="HOGENOM" id="CLU_089814_0_0_1"/>
<evidence type="ECO:0000256" key="1">
    <source>
        <dbReference type="SAM" id="MobiDB-lite"/>
    </source>
</evidence>
<dbReference type="VEuPathDB" id="FungiDB:PYU1_G002948"/>
<dbReference type="OMA" id="CYCMPPD"/>
<reference evidence="2" key="3">
    <citation type="submission" date="2015-02" db="UniProtKB">
        <authorList>
            <consortium name="EnsemblProtists"/>
        </authorList>
    </citation>
    <scope>IDENTIFICATION</scope>
    <source>
        <strain evidence="2">DAOM BR144</strain>
    </source>
</reference>
<keyword evidence="3" id="KW-1185">Reference proteome</keyword>
<reference evidence="3" key="1">
    <citation type="journal article" date="2010" name="Genome Biol.">
        <title>Genome sequence of the necrotrophic plant pathogen Pythium ultimum reveals original pathogenicity mechanisms and effector repertoire.</title>
        <authorList>
            <person name="Levesque C.A."/>
            <person name="Brouwer H."/>
            <person name="Cano L."/>
            <person name="Hamilton J.P."/>
            <person name="Holt C."/>
            <person name="Huitema E."/>
            <person name="Raffaele S."/>
            <person name="Robideau G.P."/>
            <person name="Thines M."/>
            <person name="Win J."/>
            <person name="Zerillo M.M."/>
            <person name="Beakes G.W."/>
            <person name="Boore J.L."/>
            <person name="Busam D."/>
            <person name="Dumas B."/>
            <person name="Ferriera S."/>
            <person name="Fuerstenberg S.I."/>
            <person name="Gachon C.M."/>
            <person name="Gaulin E."/>
            <person name="Govers F."/>
            <person name="Grenville-Briggs L."/>
            <person name="Horner N."/>
            <person name="Hostetler J."/>
            <person name="Jiang R.H."/>
            <person name="Johnson J."/>
            <person name="Krajaejun T."/>
            <person name="Lin H."/>
            <person name="Meijer H.J."/>
            <person name="Moore B."/>
            <person name="Morris P."/>
            <person name="Phuntmart V."/>
            <person name="Puiu D."/>
            <person name="Shetty J."/>
            <person name="Stajich J.E."/>
            <person name="Tripathy S."/>
            <person name="Wawra S."/>
            <person name="van West P."/>
            <person name="Whitty B.R."/>
            <person name="Coutinho P.M."/>
            <person name="Henrissat B."/>
            <person name="Martin F."/>
            <person name="Thomas P.D."/>
            <person name="Tyler B.M."/>
            <person name="De Vries R.P."/>
            <person name="Kamoun S."/>
            <person name="Yandell M."/>
            <person name="Tisserat N."/>
            <person name="Buell C.R."/>
        </authorList>
    </citation>
    <scope>NUCLEOTIDE SEQUENCE</scope>
    <source>
        <strain evidence="3">DAOM:BR144</strain>
    </source>
</reference>
<dbReference type="eggNOG" id="ENOG502S3IT">
    <property type="taxonomic scope" value="Eukaryota"/>
</dbReference>
<dbReference type="AlphaFoldDB" id="K3WDB0"/>
<sequence>MVAAYAEKIRSCLLLVLHFAIRQQPPKRIFCLPVSTLRMKTFVLASVALLALAAANADTVDAGRPRHHHKEHDKKSSRHLHRHKEHHHHHHMKFQEVDVVGNNQECPRGGSVVLCSTPSYECQDAKGSGSKQGMQTCLPRDTSFLGSIDDKTTGPWNQFTTGTDADLPTKCLFSFQCICDDLALKECYCMPPDTFRMSRGTPDSCKTSDGQVGCDAGKYCRTKGSKQECADAPYLPGLPLYTQCDGDYNSPCQDGLKCQKYSDAFSMCVKA</sequence>
<dbReference type="EnsemblProtists" id="PYU1_T002951">
    <property type="protein sequence ID" value="PYU1_T002951"/>
    <property type="gene ID" value="PYU1_G002948"/>
</dbReference>
<dbReference type="Proteomes" id="UP000019132">
    <property type="component" value="Unassembled WGS sequence"/>
</dbReference>
<evidence type="ECO:0000313" key="3">
    <source>
        <dbReference type="Proteomes" id="UP000019132"/>
    </source>
</evidence>
<protein>
    <submittedName>
        <fullName evidence="2">Uncharacterized protein</fullName>
    </submittedName>
</protein>
<dbReference type="EMBL" id="GL376628">
    <property type="status" value="NOT_ANNOTATED_CDS"/>
    <property type="molecule type" value="Genomic_DNA"/>
</dbReference>
<evidence type="ECO:0000313" key="2">
    <source>
        <dbReference type="EnsemblProtists" id="PYU1_T002951"/>
    </source>
</evidence>
<dbReference type="InParanoid" id="K3WDB0"/>
<accession>K3WDB0</accession>